<dbReference type="InterPro" id="IPR046947">
    <property type="entry name" value="LytR-like"/>
</dbReference>
<accession>A0AA37WDZ0</accession>
<evidence type="ECO:0000313" key="5">
    <source>
        <dbReference type="Proteomes" id="UP001156666"/>
    </source>
</evidence>
<dbReference type="SUPFAM" id="SSF52172">
    <property type="entry name" value="CheY-like"/>
    <property type="match status" value="1"/>
</dbReference>
<evidence type="ECO:0000256" key="1">
    <source>
        <dbReference type="PROSITE-ProRule" id="PRU00169"/>
    </source>
</evidence>
<comment type="caution">
    <text evidence="4">The sequence shown here is derived from an EMBL/GenBank/DDBJ whole genome shotgun (WGS) entry which is preliminary data.</text>
</comment>
<dbReference type="AlphaFoldDB" id="A0AA37WDZ0"/>
<keyword evidence="4" id="KW-0238">DNA-binding</keyword>
<dbReference type="Pfam" id="PF00072">
    <property type="entry name" value="Response_reg"/>
    <property type="match status" value="1"/>
</dbReference>
<evidence type="ECO:0000259" key="2">
    <source>
        <dbReference type="PROSITE" id="PS50110"/>
    </source>
</evidence>
<evidence type="ECO:0000259" key="3">
    <source>
        <dbReference type="PROSITE" id="PS50930"/>
    </source>
</evidence>
<dbReference type="Gene3D" id="2.40.50.1020">
    <property type="entry name" value="LytTr DNA-binding domain"/>
    <property type="match status" value="1"/>
</dbReference>
<gene>
    <name evidence="4" type="ORF">GCM10007940_07540</name>
</gene>
<protein>
    <submittedName>
        <fullName evidence="4">DNA-binding response regulator</fullName>
    </submittedName>
</protein>
<name>A0AA37WDZ0_9BACT</name>
<dbReference type="GO" id="GO:0000156">
    <property type="term" value="F:phosphorelay response regulator activity"/>
    <property type="evidence" value="ECO:0007669"/>
    <property type="project" value="InterPro"/>
</dbReference>
<dbReference type="InterPro" id="IPR011006">
    <property type="entry name" value="CheY-like_superfamily"/>
</dbReference>
<proteinExistence type="predicted"/>
<dbReference type="InterPro" id="IPR001789">
    <property type="entry name" value="Sig_transdc_resp-reg_receiver"/>
</dbReference>
<evidence type="ECO:0000313" key="4">
    <source>
        <dbReference type="EMBL" id="GLR16139.1"/>
    </source>
</evidence>
<dbReference type="Pfam" id="PF04397">
    <property type="entry name" value="LytTR"/>
    <property type="match status" value="1"/>
</dbReference>
<organism evidence="4 5">
    <name type="scientific">Portibacter lacus</name>
    <dbReference type="NCBI Taxonomy" id="1099794"/>
    <lineage>
        <taxon>Bacteria</taxon>
        <taxon>Pseudomonadati</taxon>
        <taxon>Bacteroidota</taxon>
        <taxon>Saprospiria</taxon>
        <taxon>Saprospirales</taxon>
        <taxon>Haliscomenobacteraceae</taxon>
        <taxon>Portibacter</taxon>
    </lineage>
</organism>
<feature type="modified residue" description="4-aspartylphosphate" evidence="1">
    <location>
        <position position="59"/>
    </location>
</feature>
<dbReference type="Gene3D" id="3.40.50.2300">
    <property type="match status" value="1"/>
</dbReference>
<keyword evidence="5" id="KW-1185">Reference proteome</keyword>
<dbReference type="InterPro" id="IPR007492">
    <property type="entry name" value="LytTR_DNA-bd_dom"/>
</dbReference>
<feature type="domain" description="Response regulatory" evidence="2">
    <location>
        <begin position="7"/>
        <end position="120"/>
    </location>
</feature>
<reference evidence="4" key="2">
    <citation type="submission" date="2023-01" db="EMBL/GenBank/DDBJ databases">
        <title>Draft genome sequence of Portibacter lacus strain NBRC 108769.</title>
        <authorList>
            <person name="Sun Q."/>
            <person name="Mori K."/>
        </authorList>
    </citation>
    <scope>NUCLEOTIDE SEQUENCE</scope>
    <source>
        <strain evidence="4">NBRC 108769</strain>
    </source>
</reference>
<dbReference type="SMART" id="SM00850">
    <property type="entry name" value="LytTR"/>
    <property type="match status" value="1"/>
</dbReference>
<dbReference type="Proteomes" id="UP001156666">
    <property type="component" value="Unassembled WGS sequence"/>
</dbReference>
<feature type="domain" description="HTH LytTR-type" evidence="3">
    <location>
        <begin position="148"/>
        <end position="249"/>
    </location>
</feature>
<sequence length="249" mass="28888">MAKELIRAIAVDDENHCLKTLEFELSRSCPDVELVRKIQDSEEAFEVLKTEEFDLLFLDIHLQATSGIELLERLMPVDFEVIFVTAYDEYAIKAFDLSAMHYLLKPVNRNKLRMAVDKVVEKRKKIDVQQYDQMLRALRDDLSQSKKIGIPVQDGVEFIDPSDILYIKADSNYSTFHFKDGRKLMVSKTLKTIEESYLKSGFIRIHKSHLVNISELSKYFKNDGGYVILSNGERLSVSRNKRQILNDLF</sequence>
<reference evidence="4" key="1">
    <citation type="journal article" date="2014" name="Int. J. Syst. Evol. Microbiol.">
        <title>Complete genome sequence of Corynebacterium casei LMG S-19264T (=DSM 44701T), isolated from a smear-ripened cheese.</title>
        <authorList>
            <consortium name="US DOE Joint Genome Institute (JGI-PGF)"/>
            <person name="Walter F."/>
            <person name="Albersmeier A."/>
            <person name="Kalinowski J."/>
            <person name="Ruckert C."/>
        </authorList>
    </citation>
    <scope>NUCLEOTIDE SEQUENCE</scope>
    <source>
        <strain evidence="4">NBRC 108769</strain>
    </source>
</reference>
<dbReference type="PANTHER" id="PTHR37299:SF1">
    <property type="entry name" value="STAGE 0 SPORULATION PROTEIN A HOMOLOG"/>
    <property type="match status" value="1"/>
</dbReference>
<dbReference type="PROSITE" id="PS50930">
    <property type="entry name" value="HTH_LYTTR"/>
    <property type="match status" value="1"/>
</dbReference>
<dbReference type="RefSeq" id="WP_235294781.1">
    <property type="nucleotide sequence ID" value="NZ_BSOH01000003.1"/>
</dbReference>
<dbReference type="PROSITE" id="PS50110">
    <property type="entry name" value="RESPONSE_REGULATORY"/>
    <property type="match status" value="1"/>
</dbReference>
<dbReference type="PANTHER" id="PTHR37299">
    <property type="entry name" value="TRANSCRIPTIONAL REGULATOR-RELATED"/>
    <property type="match status" value="1"/>
</dbReference>
<dbReference type="GO" id="GO:0003677">
    <property type="term" value="F:DNA binding"/>
    <property type="evidence" value="ECO:0007669"/>
    <property type="project" value="UniProtKB-KW"/>
</dbReference>
<dbReference type="SMART" id="SM00448">
    <property type="entry name" value="REC"/>
    <property type="match status" value="1"/>
</dbReference>
<keyword evidence="1" id="KW-0597">Phosphoprotein</keyword>
<dbReference type="EMBL" id="BSOH01000003">
    <property type="protein sequence ID" value="GLR16139.1"/>
    <property type="molecule type" value="Genomic_DNA"/>
</dbReference>